<reference evidence="2" key="2">
    <citation type="submission" date="2021-09" db="EMBL/GenBank/DDBJ databases">
        <authorList>
            <person name="Jia N."/>
            <person name="Wang J."/>
            <person name="Shi W."/>
            <person name="Du L."/>
            <person name="Sun Y."/>
            <person name="Zhan W."/>
            <person name="Jiang J."/>
            <person name="Wang Q."/>
            <person name="Zhang B."/>
            <person name="Ji P."/>
            <person name="Sakyi L.B."/>
            <person name="Cui X."/>
            <person name="Yuan T."/>
            <person name="Jiang B."/>
            <person name="Yang W."/>
            <person name="Lam T.T.-Y."/>
            <person name="Chang Q."/>
            <person name="Ding S."/>
            <person name="Wang X."/>
            <person name="Zhu J."/>
            <person name="Ruan X."/>
            <person name="Zhao L."/>
            <person name="Wei J."/>
            <person name="Que T."/>
            <person name="Du C."/>
            <person name="Cheng J."/>
            <person name="Dai P."/>
            <person name="Han X."/>
            <person name="Huang E."/>
            <person name="Gao Y."/>
            <person name="Liu J."/>
            <person name="Shao H."/>
            <person name="Ye R."/>
            <person name="Li L."/>
            <person name="Wei W."/>
            <person name="Wang X."/>
            <person name="Wang C."/>
            <person name="Huo Q."/>
            <person name="Li W."/>
            <person name="Guo W."/>
            <person name="Chen H."/>
            <person name="Chen S."/>
            <person name="Zhou L."/>
            <person name="Zhou L."/>
            <person name="Ni X."/>
            <person name="Tian J."/>
            <person name="Zhou Y."/>
            <person name="Sheng Y."/>
            <person name="Liu T."/>
            <person name="Pan Y."/>
            <person name="Xia L."/>
            <person name="Li J."/>
            <person name="Zhao F."/>
            <person name="Cao W."/>
        </authorList>
    </citation>
    <scope>NUCLEOTIDE SEQUENCE</scope>
    <source>
        <strain evidence="2">Rmic-2018</strain>
        <tissue evidence="2">Larvae</tissue>
    </source>
</reference>
<keyword evidence="3" id="KW-1185">Reference proteome</keyword>
<dbReference type="PANTHER" id="PTHR12155:SF47">
    <property type="entry name" value="SCHLAFEN ALBA-2 DOMAIN-CONTAINING PROTEIN"/>
    <property type="match status" value="1"/>
</dbReference>
<evidence type="ECO:0000313" key="3">
    <source>
        <dbReference type="Proteomes" id="UP000821866"/>
    </source>
</evidence>
<organism evidence="2 3">
    <name type="scientific">Rhipicephalus microplus</name>
    <name type="common">Cattle tick</name>
    <name type="synonym">Boophilus microplus</name>
    <dbReference type="NCBI Taxonomy" id="6941"/>
    <lineage>
        <taxon>Eukaryota</taxon>
        <taxon>Metazoa</taxon>
        <taxon>Ecdysozoa</taxon>
        <taxon>Arthropoda</taxon>
        <taxon>Chelicerata</taxon>
        <taxon>Arachnida</taxon>
        <taxon>Acari</taxon>
        <taxon>Parasitiformes</taxon>
        <taxon>Ixodida</taxon>
        <taxon>Ixodoidea</taxon>
        <taxon>Ixodidae</taxon>
        <taxon>Rhipicephalinae</taxon>
        <taxon>Rhipicephalus</taxon>
        <taxon>Boophilus</taxon>
    </lineage>
</organism>
<comment type="caution">
    <text evidence="2">The sequence shown here is derived from an EMBL/GenBank/DDBJ whole genome shotgun (WGS) entry which is preliminary data.</text>
</comment>
<protein>
    <recommendedName>
        <fullName evidence="1">Schlafen AlbA-2 domain-containing protein</fullName>
    </recommendedName>
</protein>
<accession>A0A9J6D1T5</accession>
<dbReference type="InterPro" id="IPR007421">
    <property type="entry name" value="Schlafen_AlbA_2_dom"/>
</dbReference>
<proteinExistence type="predicted"/>
<dbReference type="AlphaFoldDB" id="A0A9J6D1T5"/>
<evidence type="ECO:0000259" key="1">
    <source>
        <dbReference type="Pfam" id="PF04326"/>
    </source>
</evidence>
<dbReference type="Pfam" id="PF04326">
    <property type="entry name" value="SLFN_AlbA_2"/>
    <property type="match status" value="1"/>
</dbReference>
<evidence type="ECO:0000313" key="2">
    <source>
        <dbReference type="EMBL" id="KAH7977190.1"/>
    </source>
</evidence>
<name>A0A9J6D1T5_RHIMP</name>
<dbReference type="VEuPathDB" id="VectorBase:LOC119160753"/>
<dbReference type="Proteomes" id="UP000821866">
    <property type="component" value="Unassembled WGS sequence"/>
</dbReference>
<dbReference type="EMBL" id="JABSTU010002432">
    <property type="protein sequence ID" value="KAH7977190.1"/>
    <property type="molecule type" value="Genomic_DNA"/>
</dbReference>
<dbReference type="InterPro" id="IPR029684">
    <property type="entry name" value="Schlafen"/>
</dbReference>
<sequence length="173" mass="19718">MKAVGCFYQRDTIVPFHSEETHEPQPIQSMQMTSSDTLSNIVCSFLNTWKPCTVYYGITKESLVGGVMLIEKERDVVCLAIHKMERTLRPHPMPQSIAVEFVPVLCTPDDSQETVSLFVIEMIVRGAPDSLYITSRNGCYLRDKPRTKPPHKKYVPGLFSWTRLITNAQLRVL</sequence>
<reference evidence="2" key="1">
    <citation type="journal article" date="2020" name="Cell">
        <title>Large-Scale Comparative Analyses of Tick Genomes Elucidate Their Genetic Diversity and Vector Capacities.</title>
        <authorList>
            <consortium name="Tick Genome and Microbiome Consortium (TIGMIC)"/>
            <person name="Jia N."/>
            <person name="Wang J."/>
            <person name="Shi W."/>
            <person name="Du L."/>
            <person name="Sun Y."/>
            <person name="Zhan W."/>
            <person name="Jiang J.F."/>
            <person name="Wang Q."/>
            <person name="Zhang B."/>
            <person name="Ji P."/>
            <person name="Bell-Sakyi L."/>
            <person name="Cui X.M."/>
            <person name="Yuan T.T."/>
            <person name="Jiang B.G."/>
            <person name="Yang W.F."/>
            <person name="Lam T.T."/>
            <person name="Chang Q.C."/>
            <person name="Ding S.J."/>
            <person name="Wang X.J."/>
            <person name="Zhu J.G."/>
            <person name="Ruan X.D."/>
            <person name="Zhao L."/>
            <person name="Wei J.T."/>
            <person name="Ye R.Z."/>
            <person name="Que T.C."/>
            <person name="Du C.H."/>
            <person name="Zhou Y.H."/>
            <person name="Cheng J.X."/>
            <person name="Dai P.F."/>
            <person name="Guo W.B."/>
            <person name="Han X.H."/>
            <person name="Huang E.J."/>
            <person name="Li L.F."/>
            <person name="Wei W."/>
            <person name="Gao Y.C."/>
            <person name="Liu J.Z."/>
            <person name="Shao H.Z."/>
            <person name="Wang X."/>
            <person name="Wang C.C."/>
            <person name="Yang T.C."/>
            <person name="Huo Q.B."/>
            <person name="Li W."/>
            <person name="Chen H.Y."/>
            <person name="Chen S.E."/>
            <person name="Zhou L.G."/>
            <person name="Ni X.B."/>
            <person name="Tian J.H."/>
            <person name="Sheng Y."/>
            <person name="Liu T."/>
            <person name="Pan Y.S."/>
            <person name="Xia L.Y."/>
            <person name="Li J."/>
            <person name="Zhao F."/>
            <person name="Cao W.C."/>
        </authorList>
    </citation>
    <scope>NUCLEOTIDE SEQUENCE</scope>
    <source>
        <strain evidence="2">Rmic-2018</strain>
    </source>
</reference>
<dbReference type="PANTHER" id="PTHR12155">
    <property type="entry name" value="SCHLAFEN"/>
    <property type="match status" value="1"/>
</dbReference>
<gene>
    <name evidence="2" type="ORF">HPB51_026958</name>
</gene>
<feature type="domain" description="Schlafen AlbA-2" evidence="1">
    <location>
        <begin position="34"/>
        <end position="149"/>
    </location>
</feature>